<comment type="caution">
    <text evidence="3">The sequence shown here is derived from an EMBL/GenBank/DDBJ whole genome shotgun (WGS) entry which is preliminary data.</text>
</comment>
<dbReference type="Pfam" id="PF13561">
    <property type="entry name" value="adh_short_C2"/>
    <property type="match status" value="1"/>
</dbReference>
<evidence type="ECO:0000256" key="1">
    <source>
        <dbReference type="ARBA" id="ARBA00006622"/>
    </source>
</evidence>
<dbReference type="Pfam" id="PF05995">
    <property type="entry name" value="CDO_I"/>
    <property type="match status" value="1"/>
</dbReference>
<evidence type="ECO:0000313" key="4">
    <source>
        <dbReference type="Proteomes" id="UP000248714"/>
    </source>
</evidence>
<proteinExistence type="inferred from homology"/>
<name>A0ABX9E3K1_9PSEU</name>
<dbReference type="EMBL" id="QLTT01000006">
    <property type="protein sequence ID" value="RAS63612.1"/>
    <property type="molecule type" value="Genomic_DNA"/>
</dbReference>
<reference evidence="3 4" key="1">
    <citation type="submission" date="2018-06" db="EMBL/GenBank/DDBJ databases">
        <title>Genomic Encyclopedia of Type Strains, Phase IV (KMG-IV): sequencing the most valuable type-strain genomes for metagenomic binning, comparative biology and taxonomic classification.</title>
        <authorList>
            <person name="Goeker M."/>
        </authorList>
    </citation>
    <scope>NUCLEOTIDE SEQUENCE [LARGE SCALE GENOMIC DNA]</scope>
    <source>
        <strain evidence="3 4">DSM 45479</strain>
    </source>
</reference>
<gene>
    <name evidence="3" type="ORF">C8D87_10613</name>
</gene>
<feature type="region of interest" description="Disordered" evidence="2">
    <location>
        <begin position="210"/>
        <end position="242"/>
    </location>
</feature>
<dbReference type="InterPro" id="IPR014710">
    <property type="entry name" value="RmlC-like_jellyroll"/>
</dbReference>
<protein>
    <submittedName>
        <fullName evidence="3">Enoyl-ACP reductase-like protein</fullName>
    </submittedName>
</protein>
<dbReference type="InterPro" id="IPR011051">
    <property type="entry name" value="RmlC_Cupin_sf"/>
</dbReference>
<accession>A0ABX9E3K1</accession>
<evidence type="ECO:0000256" key="2">
    <source>
        <dbReference type="SAM" id="MobiDB-lite"/>
    </source>
</evidence>
<dbReference type="InterPro" id="IPR010300">
    <property type="entry name" value="CDO_1"/>
</dbReference>
<dbReference type="SUPFAM" id="SSF51735">
    <property type="entry name" value="NAD(P)-binding Rossmann-fold domains"/>
    <property type="match status" value="1"/>
</dbReference>
<dbReference type="CDD" id="cd10548">
    <property type="entry name" value="cupin_CDO"/>
    <property type="match status" value="1"/>
</dbReference>
<organism evidence="3 4">
    <name type="scientific">Lentzea atacamensis</name>
    <dbReference type="NCBI Taxonomy" id="531938"/>
    <lineage>
        <taxon>Bacteria</taxon>
        <taxon>Bacillati</taxon>
        <taxon>Actinomycetota</taxon>
        <taxon>Actinomycetes</taxon>
        <taxon>Pseudonocardiales</taxon>
        <taxon>Pseudonocardiaceae</taxon>
        <taxon>Lentzea</taxon>
    </lineage>
</organism>
<feature type="compositionally biased region" description="Basic and acidic residues" evidence="2">
    <location>
        <begin position="214"/>
        <end position="232"/>
    </location>
</feature>
<keyword evidence="4" id="KW-1185">Reference proteome</keyword>
<comment type="similarity">
    <text evidence="1">Belongs to the cysteine dioxygenase family.</text>
</comment>
<dbReference type="SUPFAM" id="SSF51182">
    <property type="entry name" value="RmlC-like cupins"/>
    <property type="match status" value="1"/>
</dbReference>
<dbReference type="Gene3D" id="3.40.50.720">
    <property type="entry name" value="NAD(P)-binding Rossmann-like Domain"/>
    <property type="match status" value="1"/>
</dbReference>
<dbReference type="Proteomes" id="UP000248714">
    <property type="component" value="Unassembled WGS sequence"/>
</dbReference>
<sequence length="242" mass="26167">MPGEKVDDFGAQTSMGRAVQPAELPPVVVFFASQESSYITGEVLGVTGGQLLTWRAFTRPSPGNPAAMPADLPFEAPRSRLSPEELADIAKAVANQPALWEDGLRQTTAERTYSEVFTNEHLGVWAISWMADGHDTGFHDHDRSCGAVHVVSGCIRHEHLRLGARPTGTAVDAGGTFCFDDTFIHRMRREPGAGPTITIHAYSPPLVQTGQYGENHDGLLHRTPTDAEEQLKPHGHQGTPTG</sequence>
<dbReference type="Gene3D" id="2.60.120.10">
    <property type="entry name" value="Jelly Rolls"/>
    <property type="match status" value="1"/>
</dbReference>
<evidence type="ECO:0000313" key="3">
    <source>
        <dbReference type="EMBL" id="RAS63612.1"/>
    </source>
</evidence>
<dbReference type="InterPro" id="IPR036291">
    <property type="entry name" value="NAD(P)-bd_dom_sf"/>
</dbReference>
<dbReference type="InterPro" id="IPR002347">
    <property type="entry name" value="SDR_fam"/>
</dbReference>